<dbReference type="AlphaFoldDB" id="A0A7W7YVA7"/>
<reference evidence="1 2" key="1">
    <citation type="submission" date="2020-08" db="EMBL/GenBank/DDBJ databases">
        <title>Genomic Encyclopedia of Type Strains, Phase IV (KMG-IV): sequencing the most valuable type-strain genomes for metagenomic binning, comparative biology and taxonomic classification.</title>
        <authorList>
            <person name="Goeker M."/>
        </authorList>
    </citation>
    <scope>NUCLEOTIDE SEQUENCE [LARGE SCALE GENOMIC DNA]</scope>
    <source>
        <strain evidence="1 2">DSM 21319</strain>
    </source>
</reference>
<dbReference type="RefSeq" id="WP_184144436.1">
    <property type="nucleotide sequence ID" value="NZ_JACHIK010000007.1"/>
</dbReference>
<name>A0A7W7YVA7_9HYPH</name>
<protein>
    <submittedName>
        <fullName evidence="1">Uncharacterized protein YeaO (DUF488 family)</fullName>
    </submittedName>
</protein>
<dbReference type="EMBL" id="JACHIK010000007">
    <property type="protein sequence ID" value="MBB5043058.1"/>
    <property type="molecule type" value="Genomic_DNA"/>
</dbReference>
<dbReference type="PANTHER" id="PTHR36849:SF1">
    <property type="entry name" value="CYTOPLASMIC PROTEIN"/>
    <property type="match status" value="1"/>
</dbReference>
<keyword evidence="2" id="KW-1185">Reference proteome</keyword>
<sequence length="117" mass="13343">MPVRIKRVYDAPAKEDGERILVDRLWPRGLSKEKAHLDEWMKDIAPSPALRQWFGHKPERWEAFLARYRQELKGNPLLDDLSRRAAAGTVTLLYGARDEKRNQAVVLAGILGEKPGA</sequence>
<comment type="caution">
    <text evidence="1">The sequence shown here is derived from an EMBL/GenBank/DDBJ whole genome shotgun (WGS) entry which is preliminary data.</text>
</comment>
<gene>
    <name evidence="1" type="ORF">HNQ66_002459</name>
</gene>
<dbReference type="Proteomes" id="UP000535406">
    <property type="component" value="Unassembled WGS sequence"/>
</dbReference>
<accession>A0A7W7YVA7</accession>
<evidence type="ECO:0000313" key="1">
    <source>
        <dbReference type="EMBL" id="MBB5043058.1"/>
    </source>
</evidence>
<evidence type="ECO:0000313" key="2">
    <source>
        <dbReference type="Proteomes" id="UP000535406"/>
    </source>
</evidence>
<dbReference type="Pfam" id="PF22752">
    <property type="entry name" value="DUF488-N3i"/>
    <property type="match status" value="1"/>
</dbReference>
<dbReference type="InterPro" id="IPR052552">
    <property type="entry name" value="YeaO-like"/>
</dbReference>
<proteinExistence type="predicted"/>
<dbReference type="PANTHER" id="PTHR36849">
    <property type="entry name" value="CYTOPLASMIC PROTEIN-RELATED"/>
    <property type="match status" value="1"/>
</dbReference>
<organism evidence="1 2">
    <name type="scientific">Shinella fusca</name>
    <dbReference type="NCBI Taxonomy" id="544480"/>
    <lineage>
        <taxon>Bacteria</taxon>
        <taxon>Pseudomonadati</taxon>
        <taxon>Pseudomonadota</taxon>
        <taxon>Alphaproteobacteria</taxon>
        <taxon>Hyphomicrobiales</taxon>
        <taxon>Rhizobiaceae</taxon>
        <taxon>Shinella</taxon>
    </lineage>
</organism>